<feature type="domain" description="Peptidase metallopeptidase" evidence="6">
    <location>
        <begin position="26"/>
        <end position="205"/>
    </location>
</feature>
<keyword evidence="4" id="KW-0378">Hydrolase</keyword>
<keyword evidence="8" id="KW-1185">Reference proteome</keyword>
<dbReference type="GO" id="GO:0005615">
    <property type="term" value="C:extracellular space"/>
    <property type="evidence" value="ECO:0007669"/>
    <property type="project" value="InterPro"/>
</dbReference>
<dbReference type="GO" id="GO:0031012">
    <property type="term" value="C:extracellular matrix"/>
    <property type="evidence" value="ECO:0007669"/>
    <property type="project" value="InterPro"/>
</dbReference>
<dbReference type="Pfam" id="PF00353">
    <property type="entry name" value="HemolysinCabind"/>
    <property type="match status" value="1"/>
</dbReference>
<organism evidence="7 8">
    <name type="scientific">Nitrosomonas aestuarii</name>
    <dbReference type="NCBI Taxonomy" id="52441"/>
    <lineage>
        <taxon>Bacteria</taxon>
        <taxon>Pseudomonadati</taxon>
        <taxon>Pseudomonadota</taxon>
        <taxon>Betaproteobacteria</taxon>
        <taxon>Nitrosomonadales</taxon>
        <taxon>Nitrosomonadaceae</taxon>
        <taxon>Nitrosomonas</taxon>
    </lineage>
</organism>
<dbReference type="GO" id="GO:0005509">
    <property type="term" value="F:calcium ion binding"/>
    <property type="evidence" value="ECO:0007669"/>
    <property type="project" value="InterPro"/>
</dbReference>
<dbReference type="SUPFAM" id="SSF55486">
    <property type="entry name" value="Metalloproteases ('zincins'), catalytic domain"/>
    <property type="match status" value="1"/>
</dbReference>
<dbReference type="Pfam" id="PF00413">
    <property type="entry name" value="Peptidase_M10"/>
    <property type="match status" value="1"/>
</dbReference>
<keyword evidence="5" id="KW-0862">Zinc</keyword>
<evidence type="ECO:0000313" key="8">
    <source>
        <dbReference type="Proteomes" id="UP000199533"/>
    </source>
</evidence>
<accession>A0A1I4EIF1</accession>
<dbReference type="OrthoDB" id="480426at2"/>
<keyword evidence="3" id="KW-0479">Metal-binding</keyword>
<dbReference type="SUPFAM" id="SSF51120">
    <property type="entry name" value="beta-Roll"/>
    <property type="match status" value="1"/>
</dbReference>
<dbReference type="Gene3D" id="3.40.390.10">
    <property type="entry name" value="Collagenase (Catalytic Domain)"/>
    <property type="match status" value="1"/>
</dbReference>
<dbReference type="EMBL" id="FOSP01000028">
    <property type="protein sequence ID" value="SFL04830.1"/>
    <property type="molecule type" value="Genomic_DNA"/>
</dbReference>
<evidence type="ECO:0000313" key="7">
    <source>
        <dbReference type="EMBL" id="SFL04830.1"/>
    </source>
</evidence>
<dbReference type="RefSeq" id="WP_090701693.1">
    <property type="nucleotide sequence ID" value="NZ_FOSP01000028.1"/>
</dbReference>
<evidence type="ECO:0000256" key="1">
    <source>
        <dbReference type="ARBA" id="ARBA00009490"/>
    </source>
</evidence>
<dbReference type="InterPro" id="IPR011049">
    <property type="entry name" value="Serralysin-like_metalloprot_C"/>
</dbReference>
<proteinExistence type="inferred from homology"/>
<dbReference type="GO" id="GO:0006508">
    <property type="term" value="P:proteolysis"/>
    <property type="evidence" value="ECO:0007669"/>
    <property type="project" value="UniProtKB-KW"/>
</dbReference>
<evidence type="ECO:0000256" key="2">
    <source>
        <dbReference type="ARBA" id="ARBA00022670"/>
    </source>
</evidence>
<protein>
    <submittedName>
        <fullName evidence="7">Peptidase M10 serralysin C terminal</fullName>
    </submittedName>
</protein>
<sequence length="517" mass="56420">MPTPFSFSEISLASLTDSNSVNSLILGFRWKNPVISFSFPDNDARWSADPFTGYGPGEEPWSASYTPLSFSNQSDFLIALQQWENVANIDFNFIDESDNSVGDIRIAYTEVRELDNAEAWAYLPANGVWSGDIWINKSGNSAVNEWTRGDFSFLTVLHEIGHALGLQHPFEGSSFSIAEDTMSATIMSYSALPGNQNSIFDFYPTTPMPLDIKAIQHLYGANQAFHIGNDIYHYTDDSTYHQTIWDSAGTDSISYTGTQAAFIQLEESQGSYIGHSIHATSRLDSAIVPNIWIAYDTVIENASGGQNNDVLFGNQYDNSLSGNDGNDTFMGLEGNDIIMGGAGIDEALFDGKLSDYTIKKNDEEFSIQHLTGNNGLDKLISIERLSFDDMGLALDLDGSSGQIAKLLGVVFGASSVNDKHFVKIGLSLIDNGISSEQLTSAALDAAGVHSHDSTVTLLWRNLFGSDPTTEEKQPYVNLLNSNNFSAVELTLFAANTSFNADNIDLIGLMQNGIEFSL</sequence>
<dbReference type="InterPro" id="IPR001818">
    <property type="entry name" value="Pept_M10_metallopeptidase"/>
</dbReference>
<evidence type="ECO:0000256" key="4">
    <source>
        <dbReference type="ARBA" id="ARBA00022801"/>
    </source>
</evidence>
<dbReference type="STRING" id="52441.SAMN05216302_102830"/>
<dbReference type="AlphaFoldDB" id="A0A1I4EIF1"/>
<reference evidence="8" key="1">
    <citation type="submission" date="2016-10" db="EMBL/GenBank/DDBJ databases">
        <authorList>
            <person name="Varghese N."/>
            <person name="Submissions S."/>
        </authorList>
    </citation>
    <scope>NUCLEOTIDE SEQUENCE [LARGE SCALE GENOMIC DNA]</scope>
    <source>
        <strain evidence="8">Nm69</strain>
    </source>
</reference>
<evidence type="ECO:0000259" key="6">
    <source>
        <dbReference type="SMART" id="SM00235"/>
    </source>
</evidence>
<dbReference type="SMART" id="SM00235">
    <property type="entry name" value="ZnMc"/>
    <property type="match status" value="1"/>
</dbReference>
<dbReference type="InterPro" id="IPR006026">
    <property type="entry name" value="Peptidase_Metallo"/>
</dbReference>
<dbReference type="InterPro" id="IPR024079">
    <property type="entry name" value="MetalloPept_cat_dom_sf"/>
</dbReference>
<gene>
    <name evidence="7" type="ORF">SAMN05216302_102830</name>
</gene>
<name>A0A1I4EIF1_9PROT</name>
<evidence type="ECO:0000256" key="3">
    <source>
        <dbReference type="ARBA" id="ARBA00022723"/>
    </source>
</evidence>
<dbReference type="CDD" id="cd04277">
    <property type="entry name" value="ZnMc_serralysin_like"/>
    <property type="match status" value="1"/>
</dbReference>
<dbReference type="GO" id="GO:0008270">
    <property type="term" value="F:zinc ion binding"/>
    <property type="evidence" value="ECO:0007669"/>
    <property type="project" value="InterPro"/>
</dbReference>
<keyword evidence="2" id="KW-0645">Protease</keyword>
<dbReference type="InterPro" id="IPR034033">
    <property type="entry name" value="Serralysin-like"/>
</dbReference>
<dbReference type="Gene3D" id="2.150.10.10">
    <property type="entry name" value="Serralysin-like metalloprotease, C-terminal"/>
    <property type="match status" value="1"/>
</dbReference>
<dbReference type="InterPro" id="IPR001343">
    <property type="entry name" value="Hemolysn_Ca-bd"/>
</dbReference>
<dbReference type="GO" id="GO:0004222">
    <property type="term" value="F:metalloendopeptidase activity"/>
    <property type="evidence" value="ECO:0007669"/>
    <property type="project" value="InterPro"/>
</dbReference>
<evidence type="ECO:0000256" key="5">
    <source>
        <dbReference type="ARBA" id="ARBA00022833"/>
    </source>
</evidence>
<comment type="similarity">
    <text evidence="1">Belongs to the peptidase M10B family.</text>
</comment>
<dbReference type="Proteomes" id="UP000199533">
    <property type="component" value="Unassembled WGS sequence"/>
</dbReference>